<feature type="compositionally biased region" description="Low complexity" evidence="1">
    <location>
        <begin position="297"/>
        <end position="308"/>
    </location>
</feature>
<gene>
    <name evidence="3" type="ORF">JYK02_29580</name>
</gene>
<feature type="compositionally biased region" description="Pro residues" evidence="1">
    <location>
        <begin position="309"/>
        <end position="323"/>
    </location>
</feature>
<organism evidence="3 4">
    <name type="scientific">Corallococcus macrosporus</name>
    <dbReference type="NCBI Taxonomy" id="35"/>
    <lineage>
        <taxon>Bacteria</taxon>
        <taxon>Pseudomonadati</taxon>
        <taxon>Myxococcota</taxon>
        <taxon>Myxococcia</taxon>
        <taxon>Myxococcales</taxon>
        <taxon>Cystobacterineae</taxon>
        <taxon>Myxococcaceae</taxon>
        <taxon>Corallococcus</taxon>
    </lineage>
</organism>
<evidence type="ECO:0000313" key="3">
    <source>
        <dbReference type="EMBL" id="MBN8231672.1"/>
    </source>
</evidence>
<evidence type="ECO:0000256" key="2">
    <source>
        <dbReference type="SAM" id="SignalP"/>
    </source>
</evidence>
<keyword evidence="2" id="KW-0732">Signal</keyword>
<feature type="region of interest" description="Disordered" evidence="1">
    <location>
        <begin position="277"/>
        <end position="323"/>
    </location>
</feature>
<protein>
    <recommendedName>
        <fullName evidence="5">Peptidase MA-like domain-containing protein</fullName>
    </recommendedName>
</protein>
<evidence type="ECO:0000313" key="4">
    <source>
        <dbReference type="Proteomes" id="UP000664052"/>
    </source>
</evidence>
<dbReference type="Proteomes" id="UP000664052">
    <property type="component" value="Unassembled WGS sequence"/>
</dbReference>
<name>A0ABS3DK18_9BACT</name>
<feature type="chain" id="PRO_5045835164" description="Peptidase MA-like domain-containing protein" evidence="2">
    <location>
        <begin position="27"/>
        <end position="323"/>
    </location>
</feature>
<proteinExistence type="predicted"/>
<keyword evidence="4" id="KW-1185">Reference proteome</keyword>
<dbReference type="PROSITE" id="PS51257">
    <property type="entry name" value="PROKAR_LIPOPROTEIN"/>
    <property type="match status" value="1"/>
</dbReference>
<evidence type="ECO:0008006" key="5">
    <source>
        <dbReference type="Google" id="ProtNLM"/>
    </source>
</evidence>
<reference evidence="3 4" key="1">
    <citation type="submission" date="2021-02" db="EMBL/GenBank/DDBJ databases">
        <title>De Novo genome assembly of isolated myxobacteria.</title>
        <authorList>
            <person name="Stevens D.C."/>
        </authorList>
    </citation>
    <scope>NUCLEOTIDE SEQUENCE [LARGE SCALE GENOMIC DNA]</scope>
    <source>
        <strain evidence="3 4">ATCC 29039</strain>
    </source>
</reference>
<dbReference type="EMBL" id="JAFIMU010000009">
    <property type="protein sequence ID" value="MBN8231672.1"/>
    <property type="molecule type" value="Genomic_DNA"/>
</dbReference>
<dbReference type="RefSeq" id="WP_207056020.1">
    <property type="nucleotide sequence ID" value="NZ_JAFIMU010000009.1"/>
</dbReference>
<accession>A0ABS3DK18</accession>
<sequence>MRVGGTGRWSLLLALLATTVLLSACASAPHKAVNPAATLDLPGGEFRFAHAAKDTQAADMVRIAVKHAGPRLARWGTFHEPVTLVIHPNHAALERAANRSGYDFLRAWARYEQVEVQSPRTWTNAGATQKQVDELLLHELTHSLMWQASATVSDWTKKGIPLWFSEGMASYTAAQGYRVPSLEDLARFLHQYPREDPLARAESLYETQNATVYGAAHHAFTFLMERYGEARVRGVLTAMRQGLDFPGGFQASIGLPVDAFLRDFRRYVFLRGFKGGRLTPSPARPRPEGRGIPRNPSVPTSSTPHSPTSAPPETTPGAPSPTS</sequence>
<feature type="signal peptide" evidence="2">
    <location>
        <begin position="1"/>
        <end position="26"/>
    </location>
</feature>
<evidence type="ECO:0000256" key="1">
    <source>
        <dbReference type="SAM" id="MobiDB-lite"/>
    </source>
</evidence>
<comment type="caution">
    <text evidence="3">The sequence shown here is derived from an EMBL/GenBank/DDBJ whole genome shotgun (WGS) entry which is preliminary data.</text>
</comment>